<sequence length="475" mass="53402">MVPDDGYYRPWTMPSSACDPPRLDDKNLPPISRLPAELLSLILLHVPSSQLCMATLSPRATPLVLSHVCGHWRDVAIGLPALWQRLALGVCSRKGRHQHLELARTYVHRAGGQRLSIHYYDLDYYNISKNFHRVVTAGQKLPIPSFGDRCFCTLDFVMEHIAQVEVLHLTIGHLSCHRLSSIRAGAAATLRDLQLHFIEGGEQVSTVSPLYSSAPLLRKLDWTGELGICRIPAPNAVPWSQLVVVHFEESPIGHDAFLNIMAHGGILSTISVRVSHLIAPTLPRSDMVYQDTLVELNVYSDGPLDEVFGRLWLPSLRNLSIEAKGRHSDRWPFTDARTLQQFLSRISYGLDSFSMWPSGTLDEDTLLPILALPQMSTLSSFDAQIPYIGDPFFRQLRPARDNIVPLMPHLKKLVVGECLTSDGVIARMLRSRVKYSYPLQHFQVQFKRSEEGQHILDAALLRQLEAMGFVARDSY</sequence>
<accession>A0A550C8C2</accession>
<dbReference type="OrthoDB" id="2269034at2759"/>
<protein>
    <submittedName>
        <fullName evidence="1">Uncharacterized protein</fullName>
    </submittedName>
</protein>
<reference evidence="1 2" key="1">
    <citation type="journal article" date="2019" name="New Phytol.">
        <title>Comparative genomics reveals unique wood-decay strategies and fruiting body development in the Schizophyllaceae.</title>
        <authorList>
            <person name="Almasi E."/>
            <person name="Sahu N."/>
            <person name="Krizsan K."/>
            <person name="Balint B."/>
            <person name="Kovacs G.M."/>
            <person name="Kiss B."/>
            <person name="Cseklye J."/>
            <person name="Drula E."/>
            <person name="Henrissat B."/>
            <person name="Nagy I."/>
            <person name="Chovatia M."/>
            <person name="Adam C."/>
            <person name="LaButti K."/>
            <person name="Lipzen A."/>
            <person name="Riley R."/>
            <person name="Grigoriev I.V."/>
            <person name="Nagy L.G."/>
        </authorList>
    </citation>
    <scope>NUCLEOTIDE SEQUENCE [LARGE SCALE GENOMIC DNA]</scope>
    <source>
        <strain evidence="1 2">NL-1724</strain>
    </source>
</reference>
<dbReference type="AlphaFoldDB" id="A0A550C8C2"/>
<proteinExistence type="predicted"/>
<evidence type="ECO:0000313" key="1">
    <source>
        <dbReference type="EMBL" id="TRM61042.1"/>
    </source>
</evidence>
<dbReference type="InterPro" id="IPR036047">
    <property type="entry name" value="F-box-like_dom_sf"/>
</dbReference>
<organism evidence="1 2">
    <name type="scientific">Schizophyllum amplum</name>
    <dbReference type="NCBI Taxonomy" id="97359"/>
    <lineage>
        <taxon>Eukaryota</taxon>
        <taxon>Fungi</taxon>
        <taxon>Dikarya</taxon>
        <taxon>Basidiomycota</taxon>
        <taxon>Agaricomycotina</taxon>
        <taxon>Agaricomycetes</taxon>
        <taxon>Agaricomycetidae</taxon>
        <taxon>Agaricales</taxon>
        <taxon>Schizophyllaceae</taxon>
        <taxon>Schizophyllum</taxon>
    </lineage>
</organism>
<evidence type="ECO:0000313" key="2">
    <source>
        <dbReference type="Proteomes" id="UP000320762"/>
    </source>
</evidence>
<keyword evidence="2" id="KW-1185">Reference proteome</keyword>
<dbReference type="SUPFAM" id="SSF81383">
    <property type="entry name" value="F-box domain"/>
    <property type="match status" value="1"/>
</dbReference>
<comment type="caution">
    <text evidence="1">The sequence shown here is derived from an EMBL/GenBank/DDBJ whole genome shotgun (WGS) entry which is preliminary data.</text>
</comment>
<dbReference type="Gene3D" id="1.20.1280.50">
    <property type="match status" value="1"/>
</dbReference>
<gene>
    <name evidence="1" type="ORF">BD626DRAFT_460277</name>
</gene>
<name>A0A550C8C2_9AGAR</name>
<dbReference type="Proteomes" id="UP000320762">
    <property type="component" value="Unassembled WGS sequence"/>
</dbReference>
<dbReference type="EMBL" id="VDMD01000018">
    <property type="protein sequence ID" value="TRM61042.1"/>
    <property type="molecule type" value="Genomic_DNA"/>
</dbReference>